<dbReference type="EMBL" id="SMAR01000010">
    <property type="protein sequence ID" value="TCT40164.1"/>
    <property type="molecule type" value="Genomic_DNA"/>
</dbReference>
<protein>
    <submittedName>
        <fullName evidence="1">Uncharacterized protein</fullName>
    </submittedName>
</protein>
<dbReference type="Proteomes" id="UP000295097">
    <property type="component" value="Unassembled WGS sequence"/>
</dbReference>
<dbReference type="AlphaFoldDB" id="A0A4R3NUG5"/>
<organism evidence="1 2">
    <name type="scientific">Martelella mediterranea</name>
    <dbReference type="NCBI Taxonomy" id="293089"/>
    <lineage>
        <taxon>Bacteria</taxon>
        <taxon>Pseudomonadati</taxon>
        <taxon>Pseudomonadota</taxon>
        <taxon>Alphaproteobacteria</taxon>
        <taxon>Hyphomicrobiales</taxon>
        <taxon>Aurantimonadaceae</taxon>
        <taxon>Martelella</taxon>
    </lineage>
</organism>
<comment type="caution">
    <text evidence="1">The sequence shown here is derived from an EMBL/GenBank/DDBJ whole genome shotgun (WGS) entry which is preliminary data.</text>
</comment>
<reference evidence="1 2" key="1">
    <citation type="submission" date="2019-03" db="EMBL/GenBank/DDBJ databases">
        <title>Freshwater and sediment microbial communities from various areas in North America, analyzing microbe dynamics in response to fracking.</title>
        <authorList>
            <person name="Lamendella R."/>
        </authorList>
    </citation>
    <scope>NUCLEOTIDE SEQUENCE [LARGE SCALE GENOMIC DNA]</scope>
    <source>
        <strain evidence="1 2">175.2</strain>
    </source>
</reference>
<proteinExistence type="predicted"/>
<accession>A0A4R3NUG5</accession>
<keyword evidence="2" id="KW-1185">Reference proteome</keyword>
<name>A0A4R3NUG5_9HYPH</name>
<sequence length="103" mass="11700">MLLLHRFRKRIKPLLTRNSKRFWEGVETGEGSLRCHRVPFFKADIWLLPAAWCLSFSQKKRSLYLSCGGFDLQALLQADDLLAGSLKSGQAPSKSRALKPEPN</sequence>
<evidence type="ECO:0000313" key="1">
    <source>
        <dbReference type="EMBL" id="TCT40164.1"/>
    </source>
</evidence>
<gene>
    <name evidence="1" type="ORF">EDC90_101016</name>
</gene>
<evidence type="ECO:0000313" key="2">
    <source>
        <dbReference type="Proteomes" id="UP000295097"/>
    </source>
</evidence>